<comment type="similarity">
    <text evidence="2">Belongs to the GTP-binding SRP family.</text>
</comment>
<dbReference type="CDD" id="cd17873">
    <property type="entry name" value="FlhF"/>
    <property type="match status" value="1"/>
</dbReference>
<keyword evidence="11" id="KW-1006">Bacterial flagellum protein export</keyword>
<keyword evidence="7" id="KW-1005">Bacterial flagellum biogenesis</keyword>
<evidence type="ECO:0000256" key="6">
    <source>
        <dbReference type="ARBA" id="ARBA00022741"/>
    </source>
</evidence>
<evidence type="ECO:0000313" key="18">
    <source>
        <dbReference type="Proteomes" id="UP000215545"/>
    </source>
</evidence>
<evidence type="ECO:0000256" key="5">
    <source>
        <dbReference type="ARBA" id="ARBA00022475"/>
    </source>
</evidence>
<dbReference type="Proteomes" id="UP000186385">
    <property type="component" value="Unassembled WGS sequence"/>
</dbReference>
<keyword evidence="18" id="KW-1185">Reference proteome</keyword>
<dbReference type="GO" id="GO:0003924">
    <property type="term" value="F:GTPase activity"/>
    <property type="evidence" value="ECO:0007669"/>
    <property type="project" value="UniProtKB-UniRule"/>
</dbReference>
<keyword evidence="6" id="KW-0547">Nucleotide-binding</keyword>
<dbReference type="FunFam" id="3.40.50.300:FF:000695">
    <property type="entry name" value="Flagellar biosynthesis regulator FlhF"/>
    <property type="match status" value="1"/>
</dbReference>
<evidence type="ECO:0000256" key="3">
    <source>
        <dbReference type="ARBA" id="ARBA00014919"/>
    </source>
</evidence>
<dbReference type="Pfam" id="PF00448">
    <property type="entry name" value="SRP54"/>
    <property type="match status" value="1"/>
</dbReference>
<keyword evidence="9" id="KW-0342">GTP-binding</keyword>
<dbReference type="GO" id="GO:0005525">
    <property type="term" value="F:GTP binding"/>
    <property type="evidence" value="ECO:0007669"/>
    <property type="project" value="UniProtKB-UniRule"/>
</dbReference>
<sequence>MKMKKYRAASMPEVMKKVRAELGAQAVILQSKTVYSGGMLGLFKKKQIEVVAAVDPNAGQAELPERETVSSRQAAVTPVPVDWKDDMTEMKKMIQKLQLAASAHPVYPEAMQPVMNQLKRQGICNELLDRTAEHLLEKWNSEKGDVTERSMREWARAFVKSCLSFAEAPRPAASLFYLLGPTGVGKTTTLAKLASKEVLEKNKKVAFVTTDTYRIAAIEQLKTYAGLLNAPMKVAYSEADMQAALQAFHSYDVVYIDTAGRNYRDQQYVQDLKPFLQGQKEQAVYHLVLSAAAKEEDLHEIVENFSGVPLNGFIFTKIDETKTKGLLINLMYTYKIGTSYVTNGQNVPDDLIEASVDRLVDTLFEDEVK</sequence>
<evidence type="ECO:0000256" key="8">
    <source>
        <dbReference type="ARBA" id="ARBA00022927"/>
    </source>
</evidence>
<keyword evidence="16" id="KW-0966">Cell projection</keyword>
<dbReference type="Proteomes" id="UP000215545">
    <property type="component" value="Unassembled WGS sequence"/>
</dbReference>
<name>A0A1N6UM95_9BACI</name>
<evidence type="ECO:0000256" key="11">
    <source>
        <dbReference type="ARBA" id="ARBA00023225"/>
    </source>
</evidence>
<reference evidence="15" key="3">
    <citation type="submission" date="2017-03" db="EMBL/GenBank/DDBJ databases">
        <authorList>
            <person name="Dastager S.G."/>
            <person name="Neurgaonkar P.S."/>
            <person name="Dharne M.S."/>
        </authorList>
    </citation>
    <scope>NUCLEOTIDE SEQUENCE</scope>
    <source>
        <strain evidence="15">DSM 25145</strain>
    </source>
</reference>
<evidence type="ECO:0000256" key="4">
    <source>
        <dbReference type="ARBA" id="ARBA00022448"/>
    </source>
</evidence>
<evidence type="ECO:0000313" key="15">
    <source>
        <dbReference type="EMBL" id="OXS78566.1"/>
    </source>
</evidence>
<evidence type="ECO:0000259" key="14">
    <source>
        <dbReference type="SMART" id="SM00962"/>
    </source>
</evidence>
<dbReference type="GO" id="GO:0044781">
    <property type="term" value="P:bacterial-type flagellum organization"/>
    <property type="evidence" value="ECO:0007669"/>
    <property type="project" value="UniProtKB-UniRule"/>
</dbReference>
<keyword evidence="5" id="KW-1003">Cell membrane</keyword>
<keyword evidence="16" id="KW-0969">Cilium</keyword>
<evidence type="ECO:0000256" key="10">
    <source>
        <dbReference type="ARBA" id="ARBA00023136"/>
    </source>
</evidence>
<evidence type="ECO:0000256" key="12">
    <source>
        <dbReference type="ARBA" id="ARBA00025337"/>
    </source>
</evidence>
<evidence type="ECO:0000313" key="16">
    <source>
        <dbReference type="EMBL" id="SIQ66744.1"/>
    </source>
</evidence>
<dbReference type="InterPro" id="IPR020006">
    <property type="entry name" value="FlhF"/>
</dbReference>
<protein>
    <recommendedName>
        <fullName evidence="3 13">Flagellar biosynthesis protein FlhF</fullName>
    </recommendedName>
</protein>
<feature type="domain" description="SRP54-type proteins GTP-binding" evidence="14">
    <location>
        <begin position="173"/>
        <end position="365"/>
    </location>
</feature>
<evidence type="ECO:0000256" key="1">
    <source>
        <dbReference type="ARBA" id="ARBA00004413"/>
    </source>
</evidence>
<dbReference type="PANTHER" id="PTHR43134:SF3">
    <property type="entry name" value="FLAGELLAR BIOSYNTHESIS PROTEIN FLHF"/>
    <property type="match status" value="1"/>
</dbReference>
<evidence type="ECO:0000256" key="9">
    <source>
        <dbReference type="ARBA" id="ARBA00023134"/>
    </source>
</evidence>
<reference evidence="18" key="2">
    <citation type="submission" date="2017-03" db="EMBL/GenBank/DDBJ databases">
        <title>Bacillus sp. V-88(T) DSM27956, whole genome shotgun sequencing project.</title>
        <authorList>
            <person name="Dastager S.G."/>
            <person name="Neurgaonkar P.S."/>
            <person name="Dharne M.S."/>
        </authorList>
    </citation>
    <scope>NUCLEOTIDE SEQUENCE [LARGE SCALE GENOMIC DNA]</scope>
    <source>
        <strain evidence="18">DSM 25145</strain>
    </source>
</reference>
<dbReference type="SUPFAM" id="SSF52540">
    <property type="entry name" value="P-loop containing nucleoside triphosphate hydrolases"/>
    <property type="match status" value="1"/>
</dbReference>
<accession>A0A1N6UM95</accession>
<comment type="function">
    <text evidence="12">Necessary for flagellar biosynthesis. May be involved in translocation of the flagellum.</text>
</comment>
<evidence type="ECO:0000256" key="13">
    <source>
        <dbReference type="NCBIfam" id="TIGR03499"/>
    </source>
</evidence>
<evidence type="ECO:0000256" key="2">
    <source>
        <dbReference type="ARBA" id="ARBA00008531"/>
    </source>
</evidence>
<keyword evidence="16" id="KW-0282">Flagellum</keyword>
<dbReference type="RefSeq" id="WP_045850022.1">
    <property type="nucleotide sequence ID" value="NZ_FTLX01000003.1"/>
</dbReference>
<dbReference type="EMBL" id="MWSK01000003">
    <property type="protein sequence ID" value="OXS78566.1"/>
    <property type="molecule type" value="Genomic_DNA"/>
</dbReference>
<dbReference type="Gene3D" id="3.40.50.300">
    <property type="entry name" value="P-loop containing nucleotide triphosphate hydrolases"/>
    <property type="match status" value="1"/>
</dbReference>
<dbReference type="PANTHER" id="PTHR43134">
    <property type="entry name" value="SIGNAL RECOGNITION PARTICLE RECEPTOR SUBUNIT ALPHA"/>
    <property type="match status" value="1"/>
</dbReference>
<dbReference type="OrthoDB" id="9778554at2"/>
<evidence type="ECO:0000256" key="7">
    <source>
        <dbReference type="ARBA" id="ARBA00022795"/>
    </source>
</evidence>
<dbReference type="InterPro" id="IPR047040">
    <property type="entry name" value="FlhF__GTPase_dom"/>
</dbReference>
<gene>
    <name evidence="15" type="ORF">B1B05_08175</name>
    <name evidence="16" type="ORF">SAMN05443094_103312</name>
</gene>
<dbReference type="NCBIfam" id="TIGR03499">
    <property type="entry name" value="FlhF"/>
    <property type="match status" value="1"/>
</dbReference>
<dbReference type="GO" id="GO:0006614">
    <property type="term" value="P:SRP-dependent cotranslational protein targeting to membrane"/>
    <property type="evidence" value="ECO:0007669"/>
    <property type="project" value="UniProtKB-UniRule"/>
</dbReference>
<comment type="subcellular location">
    <subcellularLocation>
        <location evidence="1">Cell membrane</location>
        <topology evidence="1">Peripheral membrane protein</topology>
        <orientation evidence="1">Cytoplasmic side</orientation>
    </subcellularLocation>
</comment>
<dbReference type="EMBL" id="FTLX01000003">
    <property type="protein sequence ID" value="SIQ66744.1"/>
    <property type="molecule type" value="Genomic_DNA"/>
</dbReference>
<dbReference type="AlphaFoldDB" id="A0A1N6UM95"/>
<dbReference type="GO" id="GO:0015031">
    <property type="term" value="P:protein transport"/>
    <property type="evidence" value="ECO:0007669"/>
    <property type="project" value="UniProtKB-KW"/>
</dbReference>
<dbReference type="Gene3D" id="1.20.120.1380">
    <property type="entry name" value="Flagellar FlhF biosynthesis protein, N domain"/>
    <property type="match status" value="1"/>
</dbReference>
<proteinExistence type="inferred from homology"/>
<dbReference type="InterPro" id="IPR000897">
    <property type="entry name" value="SRP54_GTPase_dom"/>
</dbReference>
<keyword evidence="8" id="KW-0653">Protein transport</keyword>
<dbReference type="SMART" id="SM00962">
    <property type="entry name" value="SRP54"/>
    <property type="match status" value="1"/>
</dbReference>
<dbReference type="GO" id="GO:0005047">
    <property type="term" value="F:signal recognition particle binding"/>
    <property type="evidence" value="ECO:0007669"/>
    <property type="project" value="TreeGrafter"/>
</dbReference>
<dbReference type="InterPro" id="IPR027417">
    <property type="entry name" value="P-loop_NTPase"/>
</dbReference>
<keyword evidence="4" id="KW-0813">Transport</keyword>
<reference evidence="16 17" key="1">
    <citation type="submission" date="2017-01" db="EMBL/GenBank/DDBJ databases">
        <authorList>
            <person name="Mah S.A."/>
            <person name="Swanson W.J."/>
            <person name="Moy G.W."/>
            <person name="Vacquier V.D."/>
        </authorList>
    </citation>
    <scope>NUCLEOTIDE SEQUENCE [LARGE SCALE GENOMIC DNA]</scope>
    <source>
        <strain evidence="16 17">NIO-1016</strain>
    </source>
</reference>
<keyword evidence="10" id="KW-0472">Membrane</keyword>
<dbReference type="GO" id="GO:0005886">
    <property type="term" value="C:plasma membrane"/>
    <property type="evidence" value="ECO:0007669"/>
    <property type="project" value="UniProtKB-SubCell"/>
</dbReference>
<organism evidence="16 17">
    <name type="scientific">Domibacillus enclensis</name>
    <dbReference type="NCBI Taxonomy" id="1017273"/>
    <lineage>
        <taxon>Bacteria</taxon>
        <taxon>Bacillati</taxon>
        <taxon>Bacillota</taxon>
        <taxon>Bacilli</taxon>
        <taxon>Bacillales</taxon>
        <taxon>Bacillaceae</taxon>
        <taxon>Domibacillus</taxon>
    </lineage>
</organism>
<dbReference type="STRING" id="1017273.SAMN05443094_103312"/>
<evidence type="ECO:0000313" key="17">
    <source>
        <dbReference type="Proteomes" id="UP000186385"/>
    </source>
</evidence>